<dbReference type="Proteomes" id="UP001153954">
    <property type="component" value="Unassembled WGS sequence"/>
</dbReference>
<evidence type="ECO:0000313" key="2">
    <source>
        <dbReference type="Proteomes" id="UP001153954"/>
    </source>
</evidence>
<name>A0AAU9UCE9_EUPED</name>
<protein>
    <recommendedName>
        <fullName evidence="3">DUF4371 domain-containing protein</fullName>
    </recommendedName>
</protein>
<gene>
    <name evidence="1" type="ORF">EEDITHA_LOCUS12066</name>
</gene>
<reference evidence="1" key="1">
    <citation type="submission" date="2022-03" db="EMBL/GenBank/DDBJ databases">
        <authorList>
            <person name="Tunstrom K."/>
        </authorList>
    </citation>
    <scope>NUCLEOTIDE SEQUENCE</scope>
</reference>
<dbReference type="EMBL" id="CAKOGL010000017">
    <property type="protein sequence ID" value="CAH2096763.1"/>
    <property type="molecule type" value="Genomic_DNA"/>
</dbReference>
<evidence type="ECO:0008006" key="3">
    <source>
        <dbReference type="Google" id="ProtNLM"/>
    </source>
</evidence>
<sequence length="105" mass="11909">MEGSYGKTPMYKFIPKKYTAAIKAVVSDLEIRFIQYCCKNEGRIVSKFWDLIQIFGDDNTDHKSTAKHLFNAILKSTDNIIGFGSDACNTMMGCHNSISSRFRLN</sequence>
<dbReference type="AlphaFoldDB" id="A0AAU9UCE9"/>
<comment type="caution">
    <text evidence="1">The sequence shown here is derived from an EMBL/GenBank/DDBJ whole genome shotgun (WGS) entry which is preliminary data.</text>
</comment>
<organism evidence="1 2">
    <name type="scientific">Euphydryas editha</name>
    <name type="common">Edith's checkerspot</name>
    <dbReference type="NCBI Taxonomy" id="104508"/>
    <lineage>
        <taxon>Eukaryota</taxon>
        <taxon>Metazoa</taxon>
        <taxon>Ecdysozoa</taxon>
        <taxon>Arthropoda</taxon>
        <taxon>Hexapoda</taxon>
        <taxon>Insecta</taxon>
        <taxon>Pterygota</taxon>
        <taxon>Neoptera</taxon>
        <taxon>Endopterygota</taxon>
        <taxon>Lepidoptera</taxon>
        <taxon>Glossata</taxon>
        <taxon>Ditrysia</taxon>
        <taxon>Papilionoidea</taxon>
        <taxon>Nymphalidae</taxon>
        <taxon>Nymphalinae</taxon>
        <taxon>Euphydryas</taxon>
    </lineage>
</organism>
<evidence type="ECO:0000313" key="1">
    <source>
        <dbReference type="EMBL" id="CAH2096763.1"/>
    </source>
</evidence>
<keyword evidence="2" id="KW-1185">Reference proteome</keyword>
<accession>A0AAU9UCE9</accession>
<proteinExistence type="predicted"/>